<dbReference type="PIRSF" id="PIRSF002741">
    <property type="entry name" value="MppA"/>
    <property type="match status" value="1"/>
</dbReference>
<dbReference type="SUPFAM" id="SSF53850">
    <property type="entry name" value="Periplasmic binding protein-like II"/>
    <property type="match status" value="1"/>
</dbReference>
<proteinExistence type="inferred from homology"/>
<dbReference type="Pfam" id="PF00496">
    <property type="entry name" value="SBP_bac_5"/>
    <property type="match status" value="1"/>
</dbReference>
<keyword evidence="7" id="KW-0449">Lipoprotein</keyword>
<comment type="caution">
    <text evidence="11">The sequence shown here is derived from an EMBL/GenBank/DDBJ whole genome shotgun (WGS) entry which is preliminary data.</text>
</comment>
<dbReference type="Gene3D" id="3.90.76.10">
    <property type="entry name" value="Dipeptide-binding Protein, Domain 1"/>
    <property type="match status" value="1"/>
</dbReference>
<evidence type="ECO:0000256" key="9">
    <source>
        <dbReference type="SAM" id="SignalP"/>
    </source>
</evidence>
<keyword evidence="3" id="KW-0813">Transport</keyword>
<feature type="signal peptide" evidence="9">
    <location>
        <begin position="1"/>
        <end position="24"/>
    </location>
</feature>
<keyword evidence="6" id="KW-0564">Palmitate</keyword>
<feature type="domain" description="Solute-binding protein family 5" evidence="10">
    <location>
        <begin position="103"/>
        <end position="485"/>
    </location>
</feature>
<dbReference type="InterPro" id="IPR030678">
    <property type="entry name" value="Peptide/Ni-bd"/>
</dbReference>
<keyword evidence="5" id="KW-0571">Peptide transport</keyword>
<dbReference type="Gene3D" id="3.10.105.10">
    <property type="entry name" value="Dipeptide-binding Protein, Domain 3"/>
    <property type="match status" value="1"/>
</dbReference>
<evidence type="ECO:0000256" key="3">
    <source>
        <dbReference type="ARBA" id="ARBA00022448"/>
    </source>
</evidence>
<feature type="chain" id="PRO_5039011633" evidence="9">
    <location>
        <begin position="25"/>
        <end position="570"/>
    </location>
</feature>
<dbReference type="GO" id="GO:1904680">
    <property type="term" value="F:peptide transmembrane transporter activity"/>
    <property type="evidence" value="ECO:0007669"/>
    <property type="project" value="TreeGrafter"/>
</dbReference>
<keyword evidence="12" id="KW-1185">Reference proteome</keyword>
<dbReference type="EMBL" id="SNYJ01000001">
    <property type="protein sequence ID" value="TDQ42818.1"/>
    <property type="molecule type" value="Genomic_DNA"/>
</dbReference>
<evidence type="ECO:0000313" key="12">
    <source>
        <dbReference type="Proteomes" id="UP000295632"/>
    </source>
</evidence>
<dbReference type="CDD" id="cd08504">
    <property type="entry name" value="PBP2_OppA"/>
    <property type="match status" value="1"/>
</dbReference>
<dbReference type="PANTHER" id="PTHR30290">
    <property type="entry name" value="PERIPLASMIC BINDING COMPONENT OF ABC TRANSPORTER"/>
    <property type="match status" value="1"/>
</dbReference>
<dbReference type="PROSITE" id="PS01040">
    <property type="entry name" value="SBP_BACTERIAL_5"/>
    <property type="match status" value="1"/>
</dbReference>
<keyword evidence="5" id="KW-0653">Protein transport</keyword>
<dbReference type="PROSITE" id="PS51257">
    <property type="entry name" value="PROKAR_LIPOPROTEIN"/>
    <property type="match status" value="1"/>
</dbReference>
<dbReference type="InterPro" id="IPR000914">
    <property type="entry name" value="SBP_5_dom"/>
</dbReference>
<dbReference type="FunFam" id="3.90.76.10:FF:000001">
    <property type="entry name" value="Oligopeptide ABC transporter substrate-binding protein"/>
    <property type="match status" value="1"/>
</dbReference>
<dbReference type="InterPro" id="IPR023765">
    <property type="entry name" value="SBP_5_CS"/>
</dbReference>
<dbReference type="InterPro" id="IPR039424">
    <property type="entry name" value="SBP_5"/>
</dbReference>
<sequence>MKKGTKFWLFALVAALMLVISACSGGGSDTESADNGTDGETTEEQATDESAAAGEQVLNLSEGDEISSMDSTQITDTISFTALNNAMEGLLRMDENDQTVLGMAAEEPTISEDGTVWTFKIRDDAKWSNEEPVTAGDFVYAWQKALSPDTLSQYAYIFAPVKNATAIITDGSDVFGQVDQLGVKAVDEKTLEITLENPVPYFKGLLAFPVYFPQPEAFATEKGGAYGTTVENTLYNGPFVLSEWNPGAGWSFAKNEGYWDAETVQLAAVNVQVVKDQQADMSLYETGEIDQKWGLRGEYATRFQGNEELHEFKESAVFYLLFNNTREYFQNENIRRAIELGYDKEGHATVIQNNGSVAADYLVPQGLSKTEDGADYREIAGTFNDEPTDAANEYFQKGLQELGQESLTIELLTDDTEGAGLTAQFIQEQLQQNLQGLTVNINQQPFTQRLDLSASQQFDMVISGWSPDYQDPQTFLELFICDNGNNDGKYCNEEYDALMAEASAEFDDIQKRFELFAEAEKLLLEGDVAISPIYQRGILYLRKPYVQDLYVHVFGAEFSYKWASIDGSKN</sequence>
<evidence type="ECO:0000259" key="10">
    <source>
        <dbReference type="Pfam" id="PF00496"/>
    </source>
</evidence>
<dbReference type="RefSeq" id="WP_243739959.1">
    <property type="nucleotide sequence ID" value="NZ_SNYJ01000001.1"/>
</dbReference>
<feature type="compositionally biased region" description="Polar residues" evidence="8">
    <location>
        <begin position="29"/>
        <end position="39"/>
    </location>
</feature>
<dbReference type="Proteomes" id="UP000295632">
    <property type="component" value="Unassembled WGS sequence"/>
</dbReference>
<comment type="subcellular location">
    <subcellularLocation>
        <location evidence="1">Cell membrane</location>
        <topology evidence="1">Lipid-anchor</topology>
    </subcellularLocation>
</comment>
<evidence type="ECO:0000256" key="4">
    <source>
        <dbReference type="ARBA" id="ARBA00022729"/>
    </source>
</evidence>
<evidence type="ECO:0000256" key="5">
    <source>
        <dbReference type="ARBA" id="ARBA00022856"/>
    </source>
</evidence>
<evidence type="ECO:0000313" key="11">
    <source>
        <dbReference type="EMBL" id="TDQ42818.1"/>
    </source>
</evidence>
<evidence type="ECO:0000256" key="7">
    <source>
        <dbReference type="ARBA" id="ARBA00023288"/>
    </source>
</evidence>
<dbReference type="GO" id="GO:0015833">
    <property type="term" value="P:peptide transport"/>
    <property type="evidence" value="ECO:0007669"/>
    <property type="project" value="UniProtKB-KW"/>
</dbReference>
<dbReference type="GO" id="GO:0043190">
    <property type="term" value="C:ATP-binding cassette (ABC) transporter complex"/>
    <property type="evidence" value="ECO:0007669"/>
    <property type="project" value="InterPro"/>
</dbReference>
<name>A0A4R6U8D6_9BACI</name>
<dbReference type="Gene3D" id="3.40.190.10">
    <property type="entry name" value="Periplasmic binding protein-like II"/>
    <property type="match status" value="1"/>
</dbReference>
<protein>
    <submittedName>
        <fullName evidence="11">Oligopeptide transport system substrate-binding protein</fullName>
    </submittedName>
</protein>
<dbReference type="GO" id="GO:0030288">
    <property type="term" value="C:outer membrane-bounded periplasmic space"/>
    <property type="evidence" value="ECO:0007669"/>
    <property type="project" value="UniProtKB-ARBA"/>
</dbReference>
<evidence type="ECO:0000256" key="6">
    <source>
        <dbReference type="ARBA" id="ARBA00023139"/>
    </source>
</evidence>
<evidence type="ECO:0000256" key="2">
    <source>
        <dbReference type="ARBA" id="ARBA00005695"/>
    </source>
</evidence>
<comment type="similarity">
    <text evidence="2">Belongs to the bacterial solute-binding protein 5 family.</text>
</comment>
<reference evidence="11 12" key="1">
    <citation type="submission" date="2019-03" db="EMBL/GenBank/DDBJ databases">
        <title>Genomic Encyclopedia of Type Strains, Phase IV (KMG-IV): sequencing the most valuable type-strain genomes for metagenomic binning, comparative biology and taxonomic classification.</title>
        <authorList>
            <person name="Goeker M."/>
        </authorList>
    </citation>
    <scope>NUCLEOTIDE SEQUENCE [LARGE SCALE GENOMIC DNA]</scope>
    <source>
        <strain evidence="11 12">DSM 28697</strain>
    </source>
</reference>
<organism evidence="11 12">
    <name type="scientific">Aureibacillus halotolerans</name>
    <dbReference type="NCBI Taxonomy" id="1508390"/>
    <lineage>
        <taxon>Bacteria</taxon>
        <taxon>Bacillati</taxon>
        <taxon>Bacillota</taxon>
        <taxon>Bacilli</taxon>
        <taxon>Bacillales</taxon>
        <taxon>Bacillaceae</taxon>
        <taxon>Aureibacillus</taxon>
    </lineage>
</organism>
<dbReference type="FunFam" id="3.10.105.10:FF:000001">
    <property type="entry name" value="Oligopeptide ABC transporter, oligopeptide-binding protein"/>
    <property type="match status" value="1"/>
</dbReference>
<dbReference type="PANTHER" id="PTHR30290:SF10">
    <property type="entry name" value="PERIPLASMIC OLIGOPEPTIDE-BINDING PROTEIN-RELATED"/>
    <property type="match status" value="1"/>
</dbReference>
<feature type="region of interest" description="Disordered" evidence="8">
    <location>
        <begin position="26"/>
        <end position="52"/>
    </location>
</feature>
<dbReference type="AlphaFoldDB" id="A0A4R6U8D6"/>
<accession>A0A4R6U8D6</accession>
<evidence type="ECO:0000256" key="1">
    <source>
        <dbReference type="ARBA" id="ARBA00004193"/>
    </source>
</evidence>
<keyword evidence="4 9" id="KW-0732">Signal</keyword>
<evidence type="ECO:0000256" key="8">
    <source>
        <dbReference type="SAM" id="MobiDB-lite"/>
    </source>
</evidence>
<gene>
    <name evidence="11" type="ORF">EV213_101247</name>
</gene>